<dbReference type="PROSITE" id="PS50041">
    <property type="entry name" value="C_TYPE_LECTIN_2"/>
    <property type="match status" value="1"/>
</dbReference>
<accession>A0A914EFK5</accession>
<reference evidence="3" key="1">
    <citation type="submission" date="2022-11" db="UniProtKB">
        <authorList>
            <consortium name="WormBaseParasite"/>
        </authorList>
    </citation>
    <scope>IDENTIFICATION</scope>
</reference>
<dbReference type="SUPFAM" id="SSF56436">
    <property type="entry name" value="C-type lectin-like"/>
    <property type="match status" value="2"/>
</dbReference>
<dbReference type="Proteomes" id="UP000887540">
    <property type="component" value="Unplaced"/>
</dbReference>
<dbReference type="InterPro" id="IPR050111">
    <property type="entry name" value="C-type_lectin/snaclec_domain"/>
</dbReference>
<dbReference type="WBParaSite" id="ACRNAN_scaffold7731.g16555.t1">
    <property type="protein sequence ID" value="ACRNAN_scaffold7731.g16555.t1"/>
    <property type="gene ID" value="ACRNAN_scaffold7731.g16555"/>
</dbReference>
<dbReference type="CDD" id="cd00037">
    <property type="entry name" value="CLECT"/>
    <property type="match status" value="1"/>
</dbReference>
<organism evidence="2 3">
    <name type="scientific">Acrobeloides nanus</name>
    <dbReference type="NCBI Taxonomy" id="290746"/>
    <lineage>
        <taxon>Eukaryota</taxon>
        <taxon>Metazoa</taxon>
        <taxon>Ecdysozoa</taxon>
        <taxon>Nematoda</taxon>
        <taxon>Chromadorea</taxon>
        <taxon>Rhabditida</taxon>
        <taxon>Tylenchina</taxon>
        <taxon>Cephalobomorpha</taxon>
        <taxon>Cephaloboidea</taxon>
        <taxon>Cephalobidae</taxon>
        <taxon>Acrobeloides</taxon>
    </lineage>
</organism>
<dbReference type="InterPro" id="IPR016187">
    <property type="entry name" value="CTDL_fold"/>
</dbReference>
<dbReference type="Gene3D" id="3.10.100.10">
    <property type="entry name" value="Mannose-Binding Protein A, subunit A"/>
    <property type="match status" value="1"/>
</dbReference>
<protein>
    <submittedName>
        <fullName evidence="3">C-type lectin domain-containing protein</fullName>
    </submittedName>
</protein>
<dbReference type="InterPro" id="IPR001304">
    <property type="entry name" value="C-type_lectin-like"/>
</dbReference>
<evidence type="ECO:0000259" key="1">
    <source>
        <dbReference type="PROSITE" id="PS50041"/>
    </source>
</evidence>
<dbReference type="SMART" id="SM00034">
    <property type="entry name" value="CLECT"/>
    <property type="match status" value="1"/>
</dbReference>
<feature type="domain" description="C-type lectin" evidence="1">
    <location>
        <begin position="47"/>
        <end position="142"/>
    </location>
</feature>
<name>A0A914EFK5_9BILA</name>
<evidence type="ECO:0000313" key="2">
    <source>
        <dbReference type="Proteomes" id="UP000887540"/>
    </source>
</evidence>
<dbReference type="InterPro" id="IPR016186">
    <property type="entry name" value="C-type_lectin-like/link_sf"/>
</dbReference>
<dbReference type="PANTHER" id="PTHR22803">
    <property type="entry name" value="MANNOSE, PHOSPHOLIPASE, LECTIN RECEPTOR RELATED"/>
    <property type="match status" value="1"/>
</dbReference>
<evidence type="ECO:0000313" key="3">
    <source>
        <dbReference type="WBParaSite" id="ACRNAN_scaffold7731.g16555.t1"/>
    </source>
</evidence>
<sequence>MPNDWASAEEMCSNYNNGHLTSVADIFDNSFIHNEIQILDYKAVEGYYATKSDWSSSETYCANNSGHLASIHSYQEDNFVRNLFSSNYDPWIGLHYVNNQWIYTDGTAYDYSPANSLPKNYTYYPCADIHQAGYFNNVGCNEFSLTSVCKVAPLSNKKI</sequence>
<dbReference type="Pfam" id="PF00059">
    <property type="entry name" value="Lectin_C"/>
    <property type="match status" value="1"/>
</dbReference>
<dbReference type="AlphaFoldDB" id="A0A914EFK5"/>
<keyword evidence="2" id="KW-1185">Reference proteome</keyword>
<proteinExistence type="predicted"/>